<dbReference type="Proteomes" id="UP000249547">
    <property type="component" value="Unassembled WGS sequence"/>
</dbReference>
<evidence type="ECO:0000259" key="2">
    <source>
        <dbReference type="Pfam" id="PF01337"/>
    </source>
</evidence>
<dbReference type="InterPro" id="IPR035905">
    <property type="entry name" value="Barstar-like_sf"/>
</dbReference>
<gene>
    <name evidence="3" type="ORF">LX64_00873</name>
</gene>
<reference evidence="3 4" key="1">
    <citation type="submission" date="2018-06" db="EMBL/GenBank/DDBJ databases">
        <title>Genomic Encyclopedia of Archaeal and Bacterial Type Strains, Phase II (KMG-II): from individual species to whole genera.</title>
        <authorList>
            <person name="Goeker M."/>
        </authorList>
    </citation>
    <scope>NUCLEOTIDE SEQUENCE [LARGE SCALE GENOMIC DNA]</scope>
    <source>
        <strain evidence="3 4">DSM 23857</strain>
    </source>
</reference>
<evidence type="ECO:0000313" key="4">
    <source>
        <dbReference type="Proteomes" id="UP000249547"/>
    </source>
</evidence>
<protein>
    <submittedName>
        <fullName evidence="3">RNAse (Barnase) inhibitor barstar</fullName>
    </submittedName>
</protein>
<dbReference type="Pfam" id="PF01337">
    <property type="entry name" value="Barstar"/>
    <property type="match status" value="1"/>
</dbReference>
<keyword evidence="4" id="KW-1185">Reference proteome</keyword>
<dbReference type="EMBL" id="QLLL01000002">
    <property type="protein sequence ID" value="RAJ08226.1"/>
    <property type="molecule type" value="Genomic_DNA"/>
</dbReference>
<feature type="domain" description="Barstar (barnase inhibitor)" evidence="2">
    <location>
        <begin position="6"/>
        <end position="79"/>
    </location>
</feature>
<dbReference type="InterPro" id="IPR000468">
    <property type="entry name" value="Barstar"/>
</dbReference>
<dbReference type="OrthoDB" id="4793808at2"/>
<sequence>MSNPRKVITLQGANMHDIPSFYDEINRVFMVDEDWLLGQSLDALNDLLYGGFGLIKLDEPVLLVWEHFEESKKALGVDVTRAYYESKLVPGSPFNKKLFTEKLQALLAGEGQTYFDIILEVIGEHPDIELWAK</sequence>
<evidence type="ECO:0000256" key="1">
    <source>
        <dbReference type="ARBA" id="ARBA00006845"/>
    </source>
</evidence>
<dbReference type="RefSeq" id="WP_111596392.1">
    <property type="nucleotide sequence ID" value="NZ_QLLL01000002.1"/>
</dbReference>
<dbReference type="Gene3D" id="3.30.370.10">
    <property type="entry name" value="Barstar-like"/>
    <property type="match status" value="1"/>
</dbReference>
<comment type="caution">
    <text evidence="3">The sequence shown here is derived from an EMBL/GenBank/DDBJ whole genome shotgun (WGS) entry which is preliminary data.</text>
</comment>
<evidence type="ECO:0000313" key="3">
    <source>
        <dbReference type="EMBL" id="RAJ08226.1"/>
    </source>
</evidence>
<dbReference type="AlphaFoldDB" id="A0A327QU85"/>
<dbReference type="SUPFAM" id="SSF52038">
    <property type="entry name" value="Barstar-related"/>
    <property type="match status" value="1"/>
</dbReference>
<comment type="similarity">
    <text evidence="1">Belongs to the barstar family.</text>
</comment>
<organism evidence="3 4">
    <name type="scientific">Chitinophaga skermanii</name>
    <dbReference type="NCBI Taxonomy" id="331697"/>
    <lineage>
        <taxon>Bacteria</taxon>
        <taxon>Pseudomonadati</taxon>
        <taxon>Bacteroidota</taxon>
        <taxon>Chitinophagia</taxon>
        <taxon>Chitinophagales</taxon>
        <taxon>Chitinophagaceae</taxon>
        <taxon>Chitinophaga</taxon>
    </lineage>
</organism>
<name>A0A327QU85_9BACT</name>
<proteinExistence type="inferred from homology"/>
<accession>A0A327QU85</accession>